<dbReference type="AlphaFoldDB" id="A0A183JNU1"/>
<sequence length="185" mass="21149">MKTTSVVAASASVSLNIHKENSKILKYRTWNIKPITFDGEALEEIEPYTYPDSIIDECGGSDEDIEAGIGKARIAFLQLKNIWNSEQLSTNIKIRILNANVKTVPLYGVETWRTATTTIKNVQVLINSCLRKILNIYWPDTISNTLLWKITSQLPDEEEIMERRWKWLGHTLRKSPNCIARQSLT</sequence>
<organism evidence="4">
    <name type="scientific">Schistosoma curassoni</name>
    <dbReference type="NCBI Taxonomy" id="6186"/>
    <lineage>
        <taxon>Eukaryota</taxon>
        <taxon>Metazoa</taxon>
        <taxon>Spiralia</taxon>
        <taxon>Lophotrochozoa</taxon>
        <taxon>Platyhelminthes</taxon>
        <taxon>Trematoda</taxon>
        <taxon>Digenea</taxon>
        <taxon>Strigeidida</taxon>
        <taxon>Schistosomatoidea</taxon>
        <taxon>Schistosomatidae</taxon>
        <taxon>Schistosoma</taxon>
    </lineage>
</organism>
<dbReference type="WBParaSite" id="SCUD_0000437701-mRNA-1">
    <property type="protein sequence ID" value="SCUD_0000437701-mRNA-1"/>
    <property type="gene ID" value="SCUD_0000437701"/>
</dbReference>
<evidence type="ECO:0000259" key="1">
    <source>
        <dbReference type="Pfam" id="PF20049"/>
    </source>
</evidence>
<dbReference type="Pfam" id="PF20049">
    <property type="entry name" value="DUF6451"/>
    <property type="match status" value="1"/>
</dbReference>
<dbReference type="PANTHER" id="PTHR47027">
    <property type="entry name" value="REVERSE TRANSCRIPTASE DOMAIN-CONTAINING PROTEIN"/>
    <property type="match status" value="1"/>
</dbReference>
<name>A0A183JNU1_9TREM</name>
<dbReference type="InterPro" id="IPR045609">
    <property type="entry name" value="DUF6451"/>
</dbReference>
<protein>
    <submittedName>
        <fullName evidence="4">DUF6451 domain-containing protein</fullName>
    </submittedName>
</protein>
<reference evidence="2 3" key="2">
    <citation type="submission" date="2018-11" db="EMBL/GenBank/DDBJ databases">
        <authorList>
            <consortium name="Pathogen Informatics"/>
        </authorList>
    </citation>
    <scope>NUCLEOTIDE SEQUENCE [LARGE SCALE GENOMIC DNA]</scope>
    <source>
        <strain evidence="2">Dakar</strain>
        <strain evidence="3">Dakar, Senegal</strain>
    </source>
</reference>
<dbReference type="PANTHER" id="PTHR47027:SF25">
    <property type="entry name" value="REVERSE TRANSCRIPTASE DOMAIN-CONTAINING PROTEIN"/>
    <property type="match status" value="1"/>
</dbReference>
<accession>A0A183JNU1</accession>
<feature type="domain" description="DUF6451" evidence="1">
    <location>
        <begin position="75"/>
        <end position="107"/>
    </location>
</feature>
<reference evidence="4" key="1">
    <citation type="submission" date="2016-06" db="UniProtKB">
        <authorList>
            <consortium name="WormBaseParasite"/>
        </authorList>
    </citation>
    <scope>IDENTIFICATION</scope>
</reference>
<keyword evidence="3" id="KW-1185">Reference proteome</keyword>
<proteinExistence type="predicted"/>
<dbReference type="Proteomes" id="UP000279833">
    <property type="component" value="Unassembled WGS sequence"/>
</dbReference>
<evidence type="ECO:0000313" key="3">
    <source>
        <dbReference type="Proteomes" id="UP000279833"/>
    </source>
</evidence>
<gene>
    <name evidence="2" type="ORF">SCUD_LOCUS4376</name>
</gene>
<dbReference type="EMBL" id="UZAK01005755">
    <property type="protein sequence ID" value="VDO88539.1"/>
    <property type="molecule type" value="Genomic_DNA"/>
</dbReference>
<evidence type="ECO:0000313" key="2">
    <source>
        <dbReference type="EMBL" id="VDO88539.1"/>
    </source>
</evidence>
<evidence type="ECO:0000313" key="4">
    <source>
        <dbReference type="WBParaSite" id="SCUD_0000437701-mRNA-1"/>
    </source>
</evidence>